<dbReference type="OrthoDB" id="7435533at2759"/>
<gene>
    <name evidence="1" type="ORF">APLA_LOCUS2642</name>
</gene>
<dbReference type="AlphaFoldDB" id="A0A8S0Z3B0"/>
<organism evidence="1 2">
    <name type="scientific">Arctia plantaginis</name>
    <name type="common">Wood tiger moth</name>
    <name type="synonym">Phalaena plantaginis</name>
    <dbReference type="NCBI Taxonomy" id="874455"/>
    <lineage>
        <taxon>Eukaryota</taxon>
        <taxon>Metazoa</taxon>
        <taxon>Ecdysozoa</taxon>
        <taxon>Arthropoda</taxon>
        <taxon>Hexapoda</taxon>
        <taxon>Insecta</taxon>
        <taxon>Pterygota</taxon>
        <taxon>Neoptera</taxon>
        <taxon>Endopterygota</taxon>
        <taxon>Lepidoptera</taxon>
        <taxon>Glossata</taxon>
        <taxon>Ditrysia</taxon>
        <taxon>Noctuoidea</taxon>
        <taxon>Erebidae</taxon>
        <taxon>Arctiinae</taxon>
        <taxon>Arctia</taxon>
    </lineage>
</organism>
<sequence>MFSDKETINKVIPVTMISDKTGIADARTVALLNKYNWENIKNHTFVMFLTGKKEAWYARVQSYILHPEYIDETLTSIALLSLKYEEFKFKGDKLMWFNYSNPSTNRGRVLTIGYTNRNNILEQTIYQMENIKFNDCQRFYIEEEMGISAWGPGCSLPARYIDFEPFVPWIMSKLAKRPTRRAWKMDEMDELELERKGRDRWMLERITDENGLTLRPLDPNTAGDMEKEVVHGKCDDLTDGELIYREVTEFSDMNPSLNMRLLAVYALSLYNLNFDRSNYTCVQVLAKCKQKSDSQLEFTKGFGEHSPLDPYIKRIPIPHSSFQKDVYKPYIHTVKEHWATYNYEILGSEITHLIFRFEFETNAQFEVDFFGKRTEPTTESTSTTTTTTEKVKVATTPRKLRPHTTVTVTTPAPDYYYDGWWFVKGPKTSTNGTTTTTAKTKKTTNTAYWWNHWWHFNEKDHKEWWKG</sequence>
<proteinExistence type="predicted"/>
<protein>
    <submittedName>
        <fullName evidence="1">Uncharacterized protein</fullName>
    </submittedName>
</protein>
<dbReference type="EMBL" id="CADEBD010000226">
    <property type="protein sequence ID" value="CAB3226309.1"/>
    <property type="molecule type" value="Genomic_DNA"/>
</dbReference>
<dbReference type="Proteomes" id="UP000494256">
    <property type="component" value="Unassembled WGS sequence"/>
</dbReference>
<evidence type="ECO:0000313" key="1">
    <source>
        <dbReference type="EMBL" id="CAB3226309.1"/>
    </source>
</evidence>
<dbReference type="SUPFAM" id="SSF50494">
    <property type="entry name" value="Trypsin-like serine proteases"/>
    <property type="match status" value="1"/>
</dbReference>
<dbReference type="InterPro" id="IPR009003">
    <property type="entry name" value="Peptidase_S1_PA"/>
</dbReference>
<accession>A0A8S0Z3B0</accession>
<name>A0A8S0Z3B0_ARCPL</name>
<evidence type="ECO:0000313" key="2">
    <source>
        <dbReference type="Proteomes" id="UP000494256"/>
    </source>
</evidence>
<reference evidence="1 2" key="1">
    <citation type="submission" date="2020-04" db="EMBL/GenBank/DDBJ databases">
        <authorList>
            <person name="Wallbank WR R."/>
            <person name="Pardo Diaz C."/>
            <person name="Kozak K."/>
            <person name="Martin S."/>
            <person name="Jiggins C."/>
            <person name="Moest M."/>
            <person name="Warren A I."/>
            <person name="Byers J.R.P. K."/>
            <person name="Montejo-Kovacevich G."/>
            <person name="Yen C E."/>
        </authorList>
    </citation>
    <scope>NUCLEOTIDE SEQUENCE [LARGE SCALE GENOMIC DNA]</scope>
</reference>
<comment type="caution">
    <text evidence="1">The sequence shown here is derived from an EMBL/GenBank/DDBJ whole genome shotgun (WGS) entry which is preliminary data.</text>
</comment>